<evidence type="ECO:0000313" key="2">
    <source>
        <dbReference type="Proteomes" id="UP000254799"/>
    </source>
</evidence>
<accession>A0A377WGV5</accession>
<evidence type="ECO:0000313" key="1">
    <source>
        <dbReference type="EMBL" id="STT53095.1"/>
    </source>
</evidence>
<dbReference type="EMBL" id="UGLC01000002">
    <property type="protein sequence ID" value="STT53095.1"/>
    <property type="molecule type" value="Genomic_DNA"/>
</dbReference>
<protein>
    <submittedName>
        <fullName evidence="1">Uncharacterized protein</fullName>
    </submittedName>
</protein>
<dbReference type="Proteomes" id="UP000254799">
    <property type="component" value="Unassembled WGS sequence"/>
</dbReference>
<proteinExistence type="predicted"/>
<reference evidence="1 2" key="1">
    <citation type="submission" date="2018-06" db="EMBL/GenBank/DDBJ databases">
        <authorList>
            <consortium name="Pathogen Informatics"/>
            <person name="Doyle S."/>
        </authorList>
    </citation>
    <scope>NUCLEOTIDE SEQUENCE [LARGE SCALE GENOMIC DNA]</scope>
    <source>
        <strain evidence="1 2">NCTC8849</strain>
    </source>
</reference>
<organism evidence="1 2">
    <name type="scientific">Klebsiella pneumoniae</name>
    <dbReference type="NCBI Taxonomy" id="573"/>
    <lineage>
        <taxon>Bacteria</taxon>
        <taxon>Pseudomonadati</taxon>
        <taxon>Pseudomonadota</taxon>
        <taxon>Gammaproteobacteria</taxon>
        <taxon>Enterobacterales</taxon>
        <taxon>Enterobacteriaceae</taxon>
        <taxon>Klebsiella/Raoultella group</taxon>
        <taxon>Klebsiella</taxon>
        <taxon>Klebsiella pneumoniae complex</taxon>
    </lineage>
</organism>
<sequence length="76" mass="8310">MVFFALHHRVQRITRLNHLRLSRADAGFIGFPRLQTGINHLIGEGALGMALPIAGILPPRLVALGHRTAQLGLRLA</sequence>
<dbReference type="AlphaFoldDB" id="A0A377WGV5"/>
<gene>
    <name evidence="1" type="ORF">NCTC8849_01648</name>
</gene>
<name>A0A377WGV5_KLEPN</name>